<keyword evidence="8" id="KW-0325">Glycoprotein</keyword>
<reference evidence="12" key="1">
    <citation type="journal article" date="2023" name="Mol. Biol. Evol.">
        <title>Third-Generation Sequencing Reveals the Adaptive Role of the Epigenome in Three Deep-Sea Polychaetes.</title>
        <authorList>
            <person name="Perez M."/>
            <person name="Aroh O."/>
            <person name="Sun Y."/>
            <person name="Lan Y."/>
            <person name="Juniper S.K."/>
            <person name="Young C.R."/>
            <person name="Angers B."/>
            <person name="Qian P.Y."/>
        </authorList>
    </citation>
    <scope>NUCLEOTIDE SEQUENCE</scope>
    <source>
        <strain evidence="12">R07B-5</strain>
    </source>
</reference>
<gene>
    <name evidence="12" type="ORF">NP493_458g01000</name>
</gene>
<feature type="domain" description="Cadherin" evidence="11">
    <location>
        <begin position="1237"/>
        <end position="1345"/>
    </location>
</feature>
<evidence type="ECO:0000256" key="2">
    <source>
        <dbReference type="ARBA" id="ARBA00022692"/>
    </source>
</evidence>
<comment type="caution">
    <text evidence="12">The sequence shown here is derived from an EMBL/GenBank/DDBJ whole genome shotgun (WGS) entry which is preliminary data.</text>
</comment>
<dbReference type="GO" id="GO:0007163">
    <property type="term" value="P:establishment or maintenance of cell polarity"/>
    <property type="evidence" value="ECO:0007669"/>
    <property type="project" value="UniProtKB-ARBA"/>
</dbReference>
<dbReference type="PROSITE" id="PS50268">
    <property type="entry name" value="CADHERIN_2"/>
    <property type="match status" value="13"/>
</dbReference>
<dbReference type="PANTHER" id="PTHR24028">
    <property type="entry name" value="CADHERIN-87A"/>
    <property type="match status" value="1"/>
</dbReference>
<dbReference type="SUPFAM" id="SSF49313">
    <property type="entry name" value="Cadherin-like"/>
    <property type="match status" value="14"/>
</dbReference>
<feature type="domain" description="Cadherin" evidence="11">
    <location>
        <begin position="1352"/>
        <end position="1467"/>
    </location>
</feature>
<accession>A0AAD9KZE8</accession>
<dbReference type="GO" id="GO:0007156">
    <property type="term" value="P:homophilic cell adhesion via plasma membrane adhesion molecules"/>
    <property type="evidence" value="ECO:0007669"/>
    <property type="project" value="InterPro"/>
</dbReference>
<protein>
    <recommendedName>
        <fullName evidence="11">Cadherin domain-containing protein</fullName>
    </recommendedName>
</protein>
<dbReference type="InterPro" id="IPR002126">
    <property type="entry name" value="Cadherin-like_dom"/>
</dbReference>
<dbReference type="PRINTS" id="PR00205">
    <property type="entry name" value="CADHERIN"/>
</dbReference>
<dbReference type="PANTHER" id="PTHR24028:SF263">
    <property type="entry name" value="CADHERIN-RELATED FAMILY MEMBER 1"/>
    <property type="match status" value="1"/>
</dbReference>
<dbReference type="EMBL" id="JAODUO010000457">
    <property type="protein sequence ID" value="KAK2180122.1"/>
    <property type="molecule type" value="Genomic_DNA"/>
</dbReference>
<evidence type="ECO:0000313" key="12">
    <source>
        <dbReference type="EMBL" id="KAK2180122.1"/>
    </source>
</evidence>
<dbReference type="PROSITE" id="PS00232">
    <property type="entry name" value="CADHERIN_1"/>
    <property type="match status" value="4"/>
</dbReference>
<feature type="domain" description="Cadherin" evidence="11">
    <location>
        <begin position="915"/>
        <end position="1015"/>
    </location>
</feature>
<feature type="domain" description="Cadherin" evidence="11">
    <location>
        <begin position="456"/>
        <end position="572"/>
    </location>
</feature>
<evidence type="ECO:0000256" key="9">
    <source>
        <dbReference type="PROSITE-ProRule" id="PRU00043"/>
    </source>
</evidence>
<feature type="domain" description="Cadherin" evidence="11">
    <location>
        <begin position="341"/>
        <end position="455"/>
    </location>
</feature>
<feature type="domain" description="Cadherin" evidence="11">
    <location>
        <begin position="790"/>
        <end position="908"/>
    </location>
</feature>
<evidence type="ECO:0000256" key="4">
    <source>
        <dbReference type="ARBA" id="ARBA00022837"/>
    </source>
</evidence>
<feature type="domain" description="Cadherin" evidence="11">
    <location>
        <begin position="581"/>
        <end position="680"/>
    </location>
</feature>
<keyword evidence="3" id="KW-0677">Repeat</keyword>
<evidence type="ECO:0000256" key="3">
    <source>
        <dbReference type="ARBA" id="ARBA00022737"/>
    </source>
</evidence>
<dbReference type="FunFam" id="2.60.40.60:FF:000168">
    <property type="entry name" value="Cadherin-related family member 2"/>
    <property type="match status" value="1"/>
</dbReference>
<organism evidence="12 13">
    <name type="scientific">Ridgeia piscesae</name>
    <name type="common">Tubeworm</name>
    <dbReference type="NCBI Taxonomy" id="27915"/>
    <lineage>
        <taxon>Eukaryota</taxon>
        <taxon>Metazoa</taxon>
        <taxon>Spiralia</taxon>
        <taxon>Lophotrochozoa</taxon>
        <taxon>Annelida</taxon>
        <taxon>Polychaeta</taxon>
        <taxon>Sedentaria</taxon>
        <taxon>Canalipalpata</taxon>
        <taxon>Sabellida</taxon>
        <taxon>Siboglinidae</taxon>
        <taxon>Ridgeia</taxon>
    </lineage>
</organism>
<evidence type="ECO:0000256" key="7">
    <source>
        <dbReference type="ARBA" id="ARBA00023136"/>
    </source>
</evidence>
<evidence type="ECO:0000256" key="10">
    <source>
        <dbReference type="SAM" id="Phobius"/>
    </source>
</evidence>
<dbReference type="InterPro" id="IPR050174">
    <property type="entry name" value="Protocadherin/Cadherin-CA"/>
</dbReference>
<dbReference type="FunFam" id="2.60.40.60:FF:000116">
    <property type="entry name" value="Dachsous cadherin-related 2"/>
    <property type="match status" value="1"/>
</dbReference>
<proteinExistence type="predicted"/>
<dbReference type="FunFam" id="2.60.40.60:FF:000020">
    <property type="entry name" value="Dachsous cadherin-related 1b"/>
    <property type="match status" value="2"/>
</dbReference>
<feature type="domain" description="Cadherin" evidence="11">
    <location>
        <begin position="22"/>
        <end position="111"/>
    </location>
</feature>
<feature type="domain" description="Cadherin" evidence="11">
    <location>
        <begin position="682"/>
        <end position="789"/>
    </location>
</feature>
<dbReference type="InterPro" id="IPR015919">
    <property type="entry name" value="Cadherin-like_sf"/>
</dbReference>
<feature type="domain" description="Cadherin" evidence="11">
    <location>
        <begin position="1129"/>
        <end position="1233"/>
    </location>
</feature>
<dbReference type="Pfam" id="PF00028">
    <property type="entry name" value="Cadherin"/>
    <property type="match status" value="10"/>
</dbReference>
<dbReference type="CDD" id="cd11304">
    <property type="entry name" value="Cadherin_repeat"/>
    <property type="match status" value="13"/>
</dbReference>
<evidence type="ECO:0000256" key="8">
    <source>
        <dbReference type="ARBA" id="ARBA00023180"/>
    </source>
</evidence>
<keyword evidence="6 10" id="KW-1133">Transmembrane helix</keyword>
<evidence type="ECO:0000313" key="13">
    <source>
        <dbReference type="Proteomes" id="UP001209878"/>
    </source>
</evidence>
<keyword evidence="13" id="KW-1185">Reference proteome</keyword>
<feature type="transmembrane region" description="Helical" evidence="10">
    <location>
        <begin position="1682"/>
        <end position="1711"/>
    </location>
</feature>
<dbReference type="GO" id="GO:0005509">
    <property type="term" value="F:calcium ion binding"/>
    <property type="evidence" value="ECO:0007669"/>
    <property type="project" value="UniProtKB-UniRule"/>
</dbReference>
<evidence type="ECO:0000256" key="6">
    <source>
        <dbReference type="ARBA" id="ARBA00022989"/>
    </source>
</evidence>
<dbReference type="Proteomes" id="UP001209878">
    <property type="component" value="Unassembled WGS sequence"/>
</dbReference>
<name>A0AAD9KZE8_RIDPI</name>
<dbReference type="SMART" id="SM00112">
    <property type="entry name" value="CA"/>
    <property type="match status" value="13"/>
</dbReference>
<keyword evidence="5" id="KW-0130">Cell adhesion</keyword>
<feature type="domain" description="Cadherin" evidence="11">
    <location>
        <begin position="226"/>
        <end position="340"/>
    </location>
</feature>
<keyword evidence="2 10" id="KW-0812">Transmembrane</keyword>
<feature type="domain" description="Cadherin" evidence="11">
    <location>
        <begin position="112"/>
        <end position="226"/>
    </location>
</feature>
<evidence type="ECO:0000259" key="11">
    <source>
        <dbReference type="PROSITE" id="PS50268"/>
    </source>
</evidence>
<feature type="domain" description="Cadherin" evidence="11">
    <location>
        <begin position="1016"/>
        <end position="1128"/>
    </location>
</feature>
<keyword evidence="4 9" id="KW-0106">Calcium</keyword>
<keyword evidence="7 10" id="KW-0472">Membrane</keyword>
<comment type="subcellular location">
    <subcellularLocation>
        <location evidence="1">Membrane</location>
        <topology evidence="1">Single-pass membrane protein</topology>
    </subcellularLocation>
</comment>
<dbReference type="InterPro" id="IPR020894">
    <property type="entry name" value="Cadherin_CS"/>
</dbReference>
<dbReference type="Gene3D" id="2.60.40.60">
    <property type="entry name" value="Cadherins"/>
    <property type="match status" value="14"/>
</dbReference>
<evidence type="ECO:0000256" key="5">
    <source>
        <dbReference type="ARBA" id="ARBA00022889"/>
    </source>
</evidence>
<evidence type="ECO:0000256" key="1">
    <source>
        <dbReference type="ARBA" id="ARBA00004167"/>
    </source>
</evidence>
<sequence>MFLGVYAANQRPRFINDMNGLTLREDTPVGTSVYKLTARDDDGDPFVFGIEADMFEIRDPRSGDVYLTQKLDYESLVQPFKVKVWVKDEELRETREPAITVIDVNDELPQFDRSTYQTSIPETAAIGTTVWPNLQVTDDDSSNTQLSVTCLPPDNPQAVNPCLVFGLSQQEGTTSKWRGDLVLYRRLNHEKQSSYNVYIRAFDGKNNITMKIQVDVQDVQDKPPRFTNAPRATISENAPQGTPVLQMTAVDGDAGSHRKIVYELVSNPGDLFRIDRMTGQITINREIDRESELLSSSIVSLTVKASEVVSGSTVGTDRSTFSVIQVNITVQDENDNAPEFNHDNYQVTIPEDVHDRTPLSTPIIEVTDRDQGDNADFELILANHNDMFGVQPTDGSETLTASIYVKNSSLIDYDTEPRKYTLHLIARETKTPEKRFNDAYVTIDLTDVNDNKPVFAESSYTADVSETASQDTPVILITATDRDSGMYGPAFLYYKLIGNGAEFFNVNQLTGQVTVAAPPGCVQPGTPNCLDYETQKEFKLTFVVGDQSGEGFLVNVPLTIRVLDQNDNSPKLGLPMYFRYIKEGETSPTPHLQVQATDADSPRNGNNIITYSIVGGNVGDLWQINPRSGVITARSPIDYEATPGKRGYYLLTVQAADPSHQVTAEVNITVIDVNDHPPVFTQNGRYEQTISEETPPRTVVETVRATDADAPSSLNGQVKFRIITGAQDKFALNPTSGVMTVAPDATFDYDVKKLYEMTVLATDQGSPQKTATATVLIHIRDSNNKNPYFFPTTVTTDVYENATVGQVVKRMEATDPDLGASLVYYLEEPKQAWDTHGQEVAPSTYEFRNLFSIERISGIVRVNHTLNRDKVAVVSSTVKTVDTSGHGQSATATLIINILEVNDKAPEFRTPWTVDHPVIPLRVKEGEPKGSYVTTPVATDPNDAIDQYKIISDPGGFFTINNITGVVTVRKPLDYETSQTAVFVVTATDNGHPQLTSTATINIAVENINDETPRFQKPFYRVRLMENSPADTYVPVTIRATDADLGDYGDVRYSLKDPHNRFTIDPKYGTIRVAKGAVLDREKQVETLPVITIMVEVRDSPNHPSESKYASVPVLITLEDANDNTPRFGSQDYYDVVPPTVPVHTRCVQLTADDADIGENARLVFYKISGDRDGLFQVNATTGAVTVAAPLNQRPGIYNITVGVRDSGSPEQRHTTAVVHITVLEGNNAAPTWVFPNATYGTVRVLENMYLGLEVTQVTAIDKDDGDNGRVSYSFYYNDKYVSQTPEFSINAITGVITARRVFDREETDSYILELVAHDAGYPPFRSTEYLTVNIIDVDDHDPQFPQYQNCCTIPYRMSLNETTPVGQVLGRVKATDEDVGKHAFTTYTIVGGDPKGTFRVNSTTGILYLNKSLNYEIQRVYRLSIRASNLERTAELSIPAHCLCQDPSLVTVHVTVLLSGAADPAFTYQKYNACIAVDAPLSSLVTVVEARDPNSKRGMNYSMTTLKSINTEDPDNAVPANATTFYIGPSNGSVYTNALMTRYKAHYFSTSVKATGLTGSSTASLRIWVTLSSQRVTLTFERPIDEVKRDMEQIIRLISEQTNGGIVCVGDPTYHITDANMVNIAWTDLVIYVIDGKTHQVMPGADLIPILGKTPAIAAASLMSLLQLSYSEWGGFVISPLLAAIIAVLLLLLLLLLLLCCCCFCCAGWYRRDVYTQRIPLIANVSKMNPLYYLKQKFYENQELSMNIGDKADLEMTNLAFAGEDQTDGWKRAAGVDQLANGGANQTNMTVTQTSSQYQVTSQQGALANGSAMNAGDVPRIEADLLGSSSAQHQQRISHTQTNVYVDRTQGGSYEATFGGRRPTASLSTVATMTDDDIGVPRGRRPGPAPFGAILTRSEGNLAQRMYSSSSELNGPGFGGPRVVHTAPLRQGVQVYNVTQTYGDVSPQGYEHSGWGDGASYQGEIHVGSLAMPRPPPPAYQVQENVFTETYRY</sequence>
<dbReference type="GO" id="GO:0005886">
    <property type="term" value="C:plasma membrane"/>
    <property type="evidence" value="ECO:0007669"/>
    <property type="project" value="InterPro"/>
</dbReference>